<dbReference type="EMBL" id="JAUMVS010000160">
    <property type="protein sequence ID" value="MDO4842406.1"/>
    <property type="molecule type" value="Genomic_DNA"/>
</dbReference>
<dbReference type="AlphaFoldDB" id="A0AA43RKE3"/>
<proteinExistence type="predicted"/>
<organism evidence="2 3">
    <name type="scientific">Phoenicibacter congonensis</name>
    <dbReference type="NCBI Taxonomy" id="1944646"/>
    <lineage>
        <taxon>Bacteria</taxon>
        <taxon>Bacillati</taxon>
        <taxon>Actinomycetota</taxon>
        <taxon>Coriobacteriia</taxon>
        <taxon>Eggerthellales</taxon>
        <taxon>Eggerthellaceae</taxon>
        <taxon>Phoenicibacter</taxon>
    </lineage>
</organism>
<evidence type="ECO:0008006" key="4">
    <source>
        <dbReference type="Google" id="ProtNLM"/>
    </source>
</evidence>
<gene>
    <name evidence="2" type="ORF">Q3982_07010</name>
</gene>
<evidence type="ECO:0000313" key="3">
    <source>
        <dbReference type="Proteomes" id="UP001168575"/>
    </source>
</evidence>
<feature type="non-terminal residue" evidence="2">
    <location>
        <position position="471"/>
    </location>
</feature>
<keyword evidence="1" id="KW-0732">Signal</keyword>
<evidence type="ECO:0000313" key="2">
    <source>
        <dbReference type="EMBL" id="MDO4842406.1"/>
    </source>
</evidence>
<sequence>MKFRYIFAFLLAGAFLFLFSSSASAETVVCKVAGKDYSSLTQAVKDVMSGAVSGEIVMLTDAELDVGTISAPVSISGGGYKVTFPAQSGTEDGRLDVHSTLSFSDTEVFFANPKTWSVVLGGSGVISLSGGSSCAFEKTGVYSLAGGEIRLDASQLTMKNMEYTAMMAEAYGKLSLKNGSVFAVSHLMDINGITGFDIGVDNSRFSVTDCRKQGLVKCSLSLTNGAAADISRNGIGYNMYSKNIADIGGNSTLTMDGNGSMALLIQGSGSFTVRSDGHFFCRNNGLALSGSDLAAPENAAVNIGYFSSGRIYKNGGFTVYDNAEAVISGNHSRGIVNCGTAALGRGTLVAGNGIPAEKGGEDAGVPTGGGIYNLNNLSVSEGAYINNNHALVSADDICNADGASVVLAHTGGQFRLDPGMGGNNCGDSISGWYEDNEGQRWNAHGENIFTVPVSPAEYSVPLALKAAHGVI</sequence>
<evidence type="ECO:0000256" key="1">
    <source>
        <dbReference type="SAM" id="SignalP"/>
    </source>
</evidence>
<feature type="chain" id="PRO_5041240197" description="Right handed beta helix domain-containing protein" evidence="1">
    <location>
        <begin position="26"/>
        <end position="471"/>
    </location>
</feature>
<protein>
    <recommendedName>
        <fullName evidence="4">Right handed beta helix domain-containing protein</fullName>
    </recommendedName>
</protein>
<reference evidence="2" key="1">
    <citation type="submission" date="2023-07" db="EMBL/GenBank/DDBJ databases">
        <title>Between Cages and Wild: Unraveling the Impact of Captivity on Animal Microbiomes and Antimicrobial Resistance.</title>
        <authorList>
            <person name="Schmartz G.P."/>
            <person name="Rehner J."/>
            <person name="Schuff M.J."/>
            <person name="Becker S.L."/>
            <person name="Kravczyk M."/>
            <person name="Gurevich A."/>
            <person name="Francke R."/>
            <person name="Mueller R."/>
            <person name="Keller V."/>
            <person name="Keller A."/>
        </authorList>
    </citation>
    <scope>NUCLEOTIDE SEQUENCE</scope>
    <source>
        <strain evidence="2">S12M_St_49</strain>
    </source>
</reference>
<feature type="signal peptide" evidence="1">
    <location>
        <begin position="1"/>
        <end position="25"/>
    </location>
</feature>
<name>A0AA43RKE3_9ACTN</name>
<dbReference type="Proteomes" id="UP001168575">
    <property type="component" value="Unassembled WGS sequence"/>
</dbReference>
<keyword evidence="3" id="KW-1185">Reference proteome</keyword>
<comment type="caution">
    <text evidence="2">The sequence shown here is derived from an EMBL/GenBank/DDBJ whole genome shotgun (WGS) entry which is preliminary data.</text>
</comment>
<accession>A0AA43RKE3</accession>